<dbReference type="Pfam" id="PF25954">
    <property type="entry name" value="Beta-barrel_RND_2"/>
    <property type="match status" value="1"/>
</dbReference>
<gene>
    <name evidence="7" type="ORF">KDM89_18385</name>
</gene>
<dbReference type="InterPro" id="IPR058637">
    <property type="entry name" value="YknX-like_C"/>
</dbReference>
<protein>
    <submittedName>
        <fullName evidence="7">Efflux RND transporter periplasmic adaptor subunit</fullName>
    </submittedName>
</protein>
<comment type="caution">
    <text evidence="7">The sequence shown here is derived from an EMBL/GenBank/DDBJ whole genome shotgun (WGS) entry which is preliminary data.</text>
</comment>
<proteinExistence type="inferred from homology"/>
<accession>A0A941I8U9</accession>
<evidence type="ECO:0000256" key="3">
    <source>
        <dbReference type="SAM" id="SignalP"/>
    </source>
</evidence>
<dbReference type="SUPFAM" id="SSF111369">
    <property type="entry name" value="HlyD-like secretion proteins"/>
    <property type="match status" value="1"/>
</dbReference>
<dbReference type="PANTHER" id="PTHR30469">
    <property type="entry name" value="MULTIDRUG RESISTANCE PROTEIN MDTA"/>
    <property type="match status" value="1"/>
</dbReference>
<evidence type="ECO:0000256" key="2">
    <source>
        <dbReference type="SAM" id="Coils"/>
    </source>
</evidence>
<feature type="signal peptide" evidence="3">
    <location>
        <begin position="1"/>
        <end position="19"/>
    </location>
</feature>
<feature type="coiled-coil region" evidence="2">
    <location>
        <begin position="111"/>
        <end position="176"/>
    </location>
</feature>
<evidence type="ECO:0000259" key="4">
    <source>
        <dbReference type="Pfam" id="PF25954"/>
    </source>
</evidence>
<feature type="chain" id="PRO_5037758528" evidence="3">
    <location>
        <begin position="20"/>
        <end position="382"/>
    </location>
</feature>
<organism evidence="7 8">
    <name type="scientific">Undibacterium luofuense</name>
    <dbReference type="NCBI Taxonomy" id="2828733"/>
    <lineage>
        <taxon>Bacteria</taxon>
        <taxon>Pseudomonadati</taxon>
        <taxon>Pseudomonadota</taxon>
        <taxon>Betaproteobacteria</taxon>
        <taxon>Burkholderiales</taxon>
        <taxon>Oxalobacteraceae</taxon>
        <taxon>Undibacterium</taxon>
    </lineage>
</organism>
<dbReference type="InterPro" id="IPR006143">
    <property type="entry name" value="RND_pump_MFP"/>
</dbReference>
<feature type="domain" description="YknX-like C-terminal permuted SH3-like" evidence="6">
    <location>
        <begin position="296"/>
        <end position="365"/>
    </location>
</feature>
<dbReference type="Proteomes" id="UP000680067">
    <property type="component" value="Unassembled WGS sequence"/>
</dbReference>
<dbReference type="InterPro" id="IPR058792">
    <property type="entry name" value="Beta-barrel_RND_2"/>
</dbReference>
<evidence type="ECO:0000313" key="7">
    <source>
        <dbReference type="EMBL" id="MBR7784120.1"/>
    </source>
</evidence>
<keyword evidence="8" id="KW-1185">Reference proteome</keyword>
<dbReference type="GO" id="GO:1990281">
    <property type="term" value="C:efflux pump complex"/>
    <property type="evidence" value="ECO:0007669"/>
    <property type="project" value="TreeGrafter"/>
</dbReference>
<dbReference type="Gene3D" id="2.40.30.170">
    <property type="match status" value="1"/>
</dbReference>
<comment type="similarity">
    <text evidence="1">Belongs to the membrane fusion protein (MFP) (TC 8.A.1) family.</text>
</comment>
<dbReference type="NCBIfam" id="TIGR01730">
    <property type="entry name" value="RND_mfp"/>
    <property type="match status" value="1"/>
</dbReference>
<dbReference type="PROSITE" id="PS51257">
    <property type="entry name" value="PROKAR_LIPOPROTEIN"/>
    <property type="match status" value="1"/>
</dbReference>
<dbReference type="RefSeq" id="WP_212689389.1">
    <property type="nucleotide sequence ID" value="NZ_JAGSPN010000019.1"/>
</dbReference>
<evidence type="ECO:0000256" key="1">
    <source>
        <dbReference type="ARBA" id="ARBA00009477"/>
    </source>
</evidence>
<dbReference type="InterPro" id="IPR058647">
    <property type="entry name" value="BSH_CzcB-like"/>
</dbReference>
<sequence>MLKPTLIVVAVAAALSACGKPGSDASASASASAKTAAAPKLLIAPEDILKVESSQVASGPVITGSIQPERKADLRAEVQSVVMQVLKENGDSVKRGDILVKLDETSIRDNLTSAQEAARSAATTLEQAERNLQRMKTLRASGMTSLQALDDAELKVDSTRSELSAAKARVVSAQQQIQRTVVRAPFDGVVSDRKVSAGDTASIGKELLKVIDPASMRFSGRVSTDRIAQVKVGQAVSFRVNGYSGQQFEGKVTRVDPVANDVTRQVEVLVGFSGAEKPTVSGLYAEGNISSTAVSALTLPESAVMRSGDLTYAWQINGNALRKKPLQIGSRDPRSGNFEIRSGLAMGDMVMRNPNSSLQDGQSVQMAPAKLADNTQSTAGSH</sequence>
<reference evidence="7" key="1">
    <citation type="submission" date="2021-04" db="EMBL/GenBank/DDBJ databases">
        <title>novel species isolated from subtropical streams in China.</title>
        <authorList>
            <person name="Lu H."/>
        </authorList>
    </citation>
    <scope>NUCLEOTIDE SEQUENCE</scope>
    <source>
        <strain evidence="7">LFS511W</strain>
    </source>
</reference>
<evidence type="ECO:0000313" key="8">
    <source>
        <dbReference type="Proteomes" id="UP000680067"/>
    </source>
</evidence>
<keyword evidence="2" id="KW-0175">Coiled coil</keyword>
<dbReference type="Pfam" id="PF25989">
    <property type="entry name" value="YknX_C"/>
    <property type="match status" value="1"/>
</dbReference>
<dbReference type="GO" id="GO:0015562">
    <property type="term" value="F:efflux transmembrane transporter activity"/>
    <property type="evidence" value="ECO:0007669"/>
    <property type="project" value="InterPro"/>
</dbReference>
<dbReference type="Gene3D" id="1.10.287.470">
    <property type="entry name" value="Helix hairpin bin"/>
    <property type="match status" value="1"/>
</dbReference>
<feature type="domain" description="CusB-like beta-barrel" evidence="4">
    <location>
        <begin position="225"/>
        <end position="291"/>
    </location>
</feature>
<keyword evidence="3" id="KW-0732">Signal</keyword>
<dbReference type="Pfam" id="PF25973">
    <property type="entry name" value="BSH_CzcB"/>
    <property type="match status" value="1"/>
</dbReference>
<evidence type="ECO:0000259" key="5">
    <source>
        <dbReference type="Pfam" id="PF25973"/>
    </source>
</evidence>
<dbReference type="Gene3D" id="2.40.50.100">
    <property type="match status" value="1"/>
</dbReference>
<name>A0A941I8U9_9BURK</name>
<dbReference type="PANTHER" id="PTHR30469:SF15">
    <property type="entry name" value="HLYD FAMILY OF SECRETION PROTEINS"/>
    <property type="match status" value="1"/>
</dbReference>
<feature type="domain" description="CzcB-like barrel-sandwich hybrid" evidence="5">
    <location>
        <begin position="72"/>
        <end position="211"/>
    </location>
</feature>
<dbReference type="Gene3D" id="2.40.420.20">
    <property type="match status" value="1"/>
</dbReference>
<evidence type="ECO:0000259" key="6">
    <source>
        <dbReference type="Pfam" id="PF25989"/>
    </source>
</evidence>
<dbReference type="EMBL" id="JAGSPN010000019">
    <property type="protein sequence ID" value="MBR7784120.1"/>
    <property type="molecule type" value="Genomic_DNA"/>
</dbReference>
<dbReference type="AlphaFoldDB" id="A0A941I8U9"/>